<feature type="transmembrane region" description="Helical" evidence="1">
    <location>
        <begin position="20"/>
        <end position="49"/>
    </location>
</feature>
<accession>A0A841ALS6</accession>
<evidence type="ECO:0008006" key="4">
    <source>
        <dbReference type="Google" id="ProtNLM"/>
    </source>
</evidence>
<evidence type="ECO:0000313" key="2">
    <source>
        <dbReference type="EMBL" id="MBB5842681.1"/>
    </source>
</evidence>
<feature type="transmembrane region" description="Helical" evidence="1">
    <location>
        <begin position="78"/>
        <end position="99"/>
    </location>
</feature>
<protein>
    <recommendedName>
        <fullName evidence="4">Signal peptidase I</fullName>
    </recommendedName>
</protein>
<keyword evidence="3" id="KW-1185">Reference proteome</keyword>
<dbReference type="Proteomes" id="UP000536685">
    <property type="component" value="Unassembled WGS sequence"/>
</dbReference>
<comment type="caution">
    <text evidence="2">The sequence shown here is derived from an EMBL/GenBank/DDBJ whole genome shotgun (WGS) entry which is preliminary data.</text>
</comment>
<gene>
    <name evidence="2" type="ORF">HD599_001004</name>
</gene>
<organism evidence="2 3">
    <name type="scientific">Conyzicola lurida</name>
    <dbReference type="NCBI Taxonomy" id="1172621"/>
    <lineage>
        <taxon>Bacteria</taxon>
        <taxon>Bacillati</taxon>
        <taxon>Actinomycetota</taxon>
        <taxon>Actinomycetes</taxon>
        <taxon>Micrococcales</taxon>
        <taxon>Microbacteriaceae</taxon>
        <taxon>Conyzicola</taxon>
    </lineage>
</organism>
<name>A0A841ALS6_9MICO</name>
<dbReference type="InterPro" id="IPR043739">
    <property type="entry name" value="DUF5684"/>
</dbReference>
<evidence type="ECO:0000256" key="1">
    <source>
        <dbReference type="SAM" id="Phobius"/>
    </source>
</evidence>
<evidence type="ECO:0000313" key="3">
    <source>
        <dbReference type="Proteomes" id="UP000536685"/>
    </source>
</evidence>
<feature type="transmembrane region" description="Helical" evidence="1">
    <location>
        <begin position="111"/>
        <end position="129"/>
    </location>
</feature>
<keyword evidence="1" id="KW-0812">Transmembrane</keyword>
<dbReference type="Pfam" id="PF18936">
    <property type="entry name" value="DUF5684"/>
    <property type="match status" value="1"/>
</dbReference>
<sequence length="165" mass="17755">MTTYTDYGSGDGVTYGAILAVWAIVLVSSLVFAAIIYVLIAIPLAALFAKAGVEPWKAWVPFYSTYTWLQLGGQNGHWVWLSLVPYGSVVTSVFLYIGMYRTGIAFGKDSGFLVLGIVLPVVWLFILGFGKDEYRPDRIAQAGYGGPLVGFGAGDGSPVPYRPTA</sequence>
<reference evidence="2 3" key="1">
    <citation type="submission" date="2020-08" db="EMBL/GenBank/DDBJ databases">
        <title>Sequencing the genomes of 1000 actinobacteria strains.</title>
        <authorList>
            <person name="Klenk H.-P."/>
        </authorList>
    </citation>
    <scope>NUCLEOTIDE SEQUENCE [LARGE SCALE GENOMIC DNA]</scope>
    <source>
        <strain evidence="2 3">DSM 105784</strain>
    </source>
</reference>
<dbReference type="RefSeq" id="WP_184234207.1">
    <property type="nucleotide sequence ID" value="NZ_JACHMJ010000001.1"/>
</dbReference>
<dbReference type="EMBL" id="JACHMJ010000001">
    <property type="protein sequence ID" value="MBB5842681.1"/>
    <property type="molecule type" value="Genomic_DNA"/>
</dbReference>
<keyword evidence="1" id="KW-1133">Transmembrane helix</keyword>
<dbReference type="AlphaFoldDB" id="A0A841ALS6"/>
<keyword evidence="1" id="KW-0472">Membrane</keyword>
<proteinExistence type="predicted"/>